<dbReference type="OrthoDB" id="9803760at2"/>
<dbReference type="GO" id="GO:0008760">
    <property type="term" value="F:UDP-N-acetylglucosamine 1-carboxyvinyltransferase activity"/>
    <property type="evidence" value="ECO:0007669"/>
    <property type="project" value="UniProtKB-UniRule"/>
</dbReference>
<dbReference type="InterPro" id="IPR050068">
    <property type="entry name" value="MurA_subfamily"/>
</dbReference>
<dbReference type="GO" id="GO:0008360">
    <property type="term" value="P:regulation of cell shape"/>
    <property type="evidence" value="ECO:0007669"/>
    <property type="project" value="UniProtKB-KW"/>
</dbReference>
<keyword evidence="3 12" id="KW-0963">Cytoplasm</keyword>
<dbReference type="Pfam" id="PF00275">
    <property type="entry name" value="EPSP_synthase"/>
    <property type="match status" value="1"/>
</dbReference>
<dbReference type="GO" id="GO:0071555">
    <property type="term" value="P:cell wall organization"/>
    <property type="evidence" value="ECO:0007669"/>
    <property type="project" value="UniProtKB-KW"/>
</dbReference>
<evidence type="ECO:0000256" key="8">
    <source>
        <dbReference type="ARBA" id="ARBA00023306"/>
    </source>
</evidence>
<dbReference type="Gene3D" id="3.65.10.10">
    <property type="entry name" value="Enolpyruvate transferase domain"/>
    <property type="match status" value="2"/>
</dbReference>
<evidence type="ECO:0000259" key="13">
    <source>
        <dbReference type="Pfam" id="PF00275"/>
    </source>
</evidence>
<evidence type="ECO:0000256" key="12">
    <source>
        <dbReference type="HAMAP-Rule" id="MF_00111"/>
    </source>
</evidence>
<sequence length="427" mass="46167">MDKFVIKGECRLSGEVNISGAKNAAVAIIPAAILSDGVCRIENVPDITDVSSITGILYDMGAKIRTINKSTFEIDSRSIHTHIVSDELARHIRGSYYLMGALLGRFHHAVVTMPGGCDFGVRPIDQHLKGFLALGAKYKLENGMVDVSADQLTGCSIYLDVVSVGATVNIMLAAVRAKGTTVIENAAKEPHIVDLANFLNSMGADVRGAGTDVIKIYGVEHLNGTTYSIIPDQIEAGTYMVAAAATRGDILVKNVIPKHLESISAKLEEMGVEIEEFDDSIRVARNGLLNKCNIKTMPHPGFPTDMHPQIAVLLSIANGTSMINESVWDNRFRYVEELKRMGAQISVDGKIAVIEGIDHLNAAPVRATDLRAGAAMIIAALCAHGVTQIEDIRHIERGYEDLENKLRLLGADIRRIHIPDSESAKVV</sequence>
<feature type="active site" description="Proton donor" evidence="12">
    <location>
        <position position="117"/>
    </location>
</feature>
<dbReference type="NCBIfam" id="NF009470">
    <property type="entry name" value="PRK12830.1"/>
    <property type="match status" value="1"/>
</dbReference>
<keyword evidence="4 12" id="KW-0132">Cell division</keyword>
<feature type="modified residue" description="2-(S-cysteinyl)pyruvic acid O-phosphothioketal" evidence="12">
    <location>
        <position position="117"/>
    </location>
</feature>
<protein>
    <recommendedName>
        <fullName evidence="12">UDP-N-acetylglucosamine 1-carboxyvinyltransferase</fullName>
        <ecNumber evidence="12">2.5.1.7</ecNumber>
    </recommendedName>
    <alternativeName>
        <fullName evidence="12">Enoylpyruvate transferase</fullName>
    </alternativeName>
    <alternativeName>
        <fullName evidence="12">UDP-N-acetylglucosamine enolpyruvyl transferase</fullName>
        <shortName evidence="12">EPT</shortName>
    </alternativeName>
</protein>
<dbReference type="CDD" id="cd01555">
    <property type="entry name" value="UdpNAET"/>
    <property type="match status" value="1"/>
</dbReference>
<comment type="caution">
    <text evidence="12">Lacks conserved residue(s) required for the propagation of feature annotation.</text>
</comment>
<keyword evidence="7 12" id="KW-0573">Peptidoglycan synthesis</keyword>
<accession>A0A7G8TC96</accession>
<dbReference type="EMBL" id="CP060286">
    <property type="protein sequence ID" value="QNK41237.1"/>
    <property type="molecule type" value="Genomic_DNA"/>
</dbReference>
<evidence type="ECO:0000256" key="2">
    <source>
        <dbReference type="ARBA" id="ARBA00004752"/>
    </source>
</evidence>
<dbReference type="InterPro" id="IPR036968">
    <property type="entry name" value="Enolpyruvate_Tfrase_sf"/>
</dbReference>
<dbReference type="InterPro" id="IPR005750">
    <property type="entry name" value="UDP_GlcNAc_COvinyl_MurA"/>
</dbReference>
<evidence type="ECO:0000256" key="4">
    <source>
        <dbReference type="ARBA" id="ARBA00022618"/>
    </source>
</evidence>
<dbReference type="PANTHER" id="PTHR43783:SF2">
    <property type="entry name" value="UDP-N-ACETYLGLUCOSAMINE 1-CARBOXYVINYLTRANSFERASE 2"/>
    <property type="match status" value="1"/>
</dbReference>
<evidence type="ECO:0000256" key="6">
    <source>
        <dbReference type="ARBA" id="ARBA00022960"/>
    </source>
</evidence>
<gene>
    <name evidence="14" type="primary">murAB</name>
    <name evidence="12" type="synonym">murA</name>
    <name evidence="14" type="ORF">CAFE_37210</name>
    <name evidence="15" type="ORF">HCR03_02730</name>
</gene>
<evidence type="ECO:0000256" key="7">
    <source>
        <dbReference type="ARBA" id="ARBA00022984"/>
    </source>
</evidence>
<keyword evidence="12" id="KW-0670">Pyruvate</keyword>
<proteinExistence type="inferred from homology"/>
<evidence type="ECO:0000313" key="16">
    <source>
        <dbReference type="Proteomes" id="UP000469440"/>
    </source>
</evidence>
<dbReference type="AlphaFoldDB" id="A0A6N8I4S7"/>
<evidence type="ECO:0000313" key="15">
    <source>
        <dbReference type="EMBL" id="QNK41237.1"/>
    </source>
</evidence>
<dbReference type="SUPFAM" id="SSF55205">
    <property type="entry name" value="EPT/RTPC-like"/>
    <property type="match status" value="1"/>
</dbReference>
<feature type="binding site" evidence="12">
    <location>
        <begin position="22"/>
        <end position="23"/>
    </location>
    <ligand>
        <name>phosphoenolpyruvate</name>
        <dbReference type="ChEBI" id="CHEBI:58702"/>
    </ligand>
</feature>
<evidence type="ECO:0000256" key="10">
    <source>
        <dbReference type="ARBA" id="ARBA00038367"/>
    </source>
</evidence>
<evidence type="ECO:0000313" key="17">
    <source>
        <dbReference type="Proteomes" id="UP000515909"/>
    </source>
</evidence>
<feature type="binding site" evidence="12">
    <location>
        <position position="327"/>
    </location>
    <ligand>
        <name>UDP-N-acetyl-alpha-D-glucosamine</name>
        <dbReference type="ChEBI" id="CHEBI:57705"/>
    </ligand>
</feature>
<dbReference type="EC" id="2.5.1.7" evidence="12"/>
<evidence type="ECO:0000256" key="1">
    <source>
        <dbReference type="ARBA" id="ARBA00004496"/>
    </source>
</evidence>
<keyword evidence="9 12" id="KW-0961">Cell wall biogenesis/degradation</keyword>
<dbReference type="HAMAP" id="MF_00111">
    <property type="entry name" value="MurA"/>
    <property type="match status" value="1"/>
</dbReference>
<keyword evidence="8 12" id="KW-0131">Cell cycle</keyword>
<evidence type="ECO:0000313" key="14">
    <source>
        <dbReference type="EMBL" id="MVB12968.1"/>
    </source>
</evidence>
<dbReference type="GO" id="GO:0009252">
    <property type="term" value="P:peptidoglycan biosynthetic process"/>
    <property type="evidence" value="ECO:0007669"/>
    <property type="project" value="UniProtKB-UniRule"/>
</dbReference>
<dbReference type="GO" id="GO:0005737">
    <property type="term" value="C:cytoplasm"/>
    <property type="evidence" value="ECO:0007669"/>
    <property type="project" value="UniProtKB-SubCell"/>
</dbReference>
<dbReference type="UniPathway" id="UPA00219"/>
<evidence type="ECO:0000256" key="9">
    <source>
        <dbReference type="ARBA" id="ARBA00023316"/>
    </source>
</evidence>
<feature type="domain" description="Enolpyruvate transferase" evidence="13">
    <location>
        <begin position="8"/>
        <end position="406"/>
    </location>
</feature>
<dbReference type="InterPro" id="IPR001986">
    <property type="entry name" value="Enolpyruvate_Tfrase_dom"/>
</dbReference>
<dbReference type="GO" id="GO:0019277">
    <property type="term" value="P:UDP-N-acetylgalactosamine biosynthetic process"/>
    <property type="evidence" value="ECO:0007669"/>
    <property type="project" value="InterPro"/>
</dbReference>
<dbReference type="EMBL" id="VWXL01000108">
    <property type="protein sequence ID" value="MVB12968.1"/>
    <property type="molecule type" value="Genomic_DNA"/>
</dbReference>
<organism evidence="14 16">
    <name type="scientific">Caproicibacter fermentans</name>
    <dbReference type="NCBI Taxonomy" id="2576756"/>
    <lineage>
        <taxon>Bacteria</taxon>
        <taxon>Bacillati</taxon>
        <taxon>Bacillota</taxon>
        <taxon>Clostridia</taxon>
        <taxon>Eubacteriales</taxon>
        <taxon>Acutalibacteraceae</taxon>
        <taxon>Caproicibacter</taxon>
    </lineage>
</organism>
<dbReference type="Proteomes" id="UP000515909">
    <property type="component" value="Chromosome"/>
</dbReference>
<feature type="binding site" evidence="12">
    <location>
        <position position="93"/>
    </location>
    <ligand>
        <name>UDP-N-acetyl-alpha-D-glucosamine</name>
        <dbReference type="ChEBI" id="CHEBI:57705"/>
    </ligand>
</feature>
<dbReference type="Proteomes" id="UP000469440">
    <property type="component" value="Unassembled WGS sequence"/>
</dbReference>
<comment type="similarity">
    <text evidence="10 12">Belongs to the EPSP synthase family. MurA subfamily.</text>
</comment>
<keyword evidence="16" id="KW-1185">Reference proteome</keyword>
<dbReference type="RefSeq" id="WP_066644205.1">
    <property type="nucleotide sequence ID" value="NZ_CP060286.1"/>
</dbReference>
<feature type="binding site" evidence="12">
    <location>
        <position position="305"/>
    </location>
    <ligand>
        <name>UDP-N-acetyl-alpha-D-glucosamine</name>
        <dbReference type="ChEBI" id="CHEBI:57705"/>
    </ligand>
</feature>
<name>A0A6N8I4S7_9FIRM</name>
<keyword evidence="5 12" id="KW-0808">Transferase</keyword>
<comment type="pathway">
    <text evidence="2 12">Cell wall biogenesis; peptidoglycan biosynthesis.</text>
</comment>
<reference evidence="15 17" key="2">
    <citation type="submission" date="2020-08" db="EMBL/GenBank/DDBJ databases">
        <title>The isolate Caproiciproducens sp. 7D4C2 produces n-caproate at mildly acidic conditions from hexoses: genome and rBOX comparison with related strains and chain-elongating bacteria.</title>
        <authorList>
            <person name="Esquivel-Elizondo S."/>
            <person name="Bagci C."/>
            <person name="Temovska M."/>
            <person name="Jeon B.S."/>
            <person name="Bessarab I."/>
            <person name="Williams R.B.H."/>
            <person name="Huson D.H."/>
            <person name="Angenent L.T."/>
        </authorList>
    </citation>
    <scope>NUCLEOTIDE SEQUENCE [LARGE SCALE GENOMIC DNA]</scope>
    <source>
        <strain evidence="15 17">7D4C2</strain>
    </source>
</reference>
<keyword evidence="6 12" id="KW-0133">Cell shape</keyword>
<dbReference type="GO" id="GO:0051301">
    <property type="term" value="P:cell division"/>
    <property type="evidence" value="ECO:0007669"/>
    <property type="project" value="UniProtKB-KW"/>
</dbReference>
<comment type="function">
    <text evidence="12">Cell wall formation. Adds enolpyruvyl to UDP-N-acetylglucosamine.</text>
</comment>
<dbReference type="KEGG" id="cfem:HCR03_02730"/>
<reference evidence="14 16" key="1">
    <citation type="submission" date="2019-09" db="EMBL/GenBank/DDBJ databases">
        <title>Genome sequence of Clostridium sp. EA1.</title>
        <authorList>
            <person name="Poehlein A."/>
            <person name="Bengelsdorf F.R."/>
            <person name="Daniel R."/>
        </authorList>
    </citation>
    <scope>NUCLEOTIDE SEQUENCE [LARGE SCALE GENOMIC DNA]</scope>
    <source>
        <strain evidence="14 16">EA1</strain>
    </source>
</reference>
<evidence type="ECO:0000256" key="3">
    <source>
        <dbReference type="ARBA" id="ARBA00022490"/>
    </source>
</evidence>
<evidence type="ECO:0000256" key="11">
    <source>
        <dbReference type="ARBA" id="ARBA00047527"/>
    </source>
</evidence>
<dbReference type="InterPro" id="IPR013792">
    <property type="entry name" value="RNA3'P_cycl/enolpyr_Trfase_a/b"/>
</dbReference>
<dbReference type="NCBIfam" id="NF006873">
    <property type="entry name" value="PRK09369.1"/>
    <property type="match status" value="1"/>
</dbReference>
<comment type="subcellular location">
    <subcellularLocation>
        <location evidence="1 12">Cytoplasm</location>
    </subcellularLocation>
</comment>
<feature type="binding site" evidence="12">
    <location>
        <begin position="122"/>
        <end position="126"/>
    </location>
    <ligand>
        <name>UDP-N-acetyl-alpha-D-glucosamine</name>
        <dbReference type="ChEBI" id="CHEBI:57705"/>
    </ligand>
</feature>
<dbReference type="PANTHER" id="PTHR43783">
    <property type="entry name" value="UDP-N-ACETYLGLUCOSAMINE 1-CARBOXYVINYLTRANSFERASE"/>
    <property type="match status" value="1"/>
</dbReference>
<accession>A0A6N8I4S7</accession>
<dbReference type="NCBIfam" id="TIGR01072">
    <property type="entry name" value="murA"/>
    <property type="match status" value="1"/>
</dbReference>
<evidence type="ECO:0000256" key="5">
    <source>
        <dbReference type="ARBA" id="ARBA00022679"/>
    </source>
</evidence>
<comment type="catalytic activity">
    <reaction evidence="11 12">
        <text>phosphoenolpyruvate + UDP-N-acetyl-alpha-D-glucosamine = UDP-N-acetyl-3-O-(1-carboxyvinyl)-alpha-D-glucosamine + phosphate</text>
        <dbReference type="Rhea" id="RHEA:18681"/>
        <dbReference type="ChEBI" id="CHEBI:43474"/>
        <dbReference type="ChEBI" id="CHEBI:57705"/>
        <dbReference type="ChEBI" id="CHEBI:58702"/>
        <dbReference type="ChEBI" id="CHEBI:68483"/>
        <dbReference type="EC" id="2.5.1.7"/>
    </reaction>
</comment>